<comment type="caution">
    <text evidence="2">The sequence shown here is derived from an EMBL/GenBank/DDBJ whole genome shotgun (WGS) entry which is preliminary data.</text>
</comment>
<name>A0A967KB70_9PROT</name>
<dbReference type="Proteomes" id="UP000761264">
    <property type="component" value="Unassembled WGS sequence"/>
</dbReference>
<evidence type="ECO:0000313" key="2">
    <source>
        <dbReference type="EMBL" id="NIA72028.1"/>
    </source>
</evidence>
<keyword evidence="3" id="KW-1185">Reference proteome</keyword>
<dbReference type="SUPFAM" id="SSF53756">
    <property type="entry name" value="UDP-Glycosyltransferase/glycogen phosphorylase"/>
    <property type="match status" value="1"/>
</dbReference>
<sequence>MARVLIGYERGDNLGHYRRLVPVAEALAAQGHQVTFFLRNPHDCRAQITKNPLPFIPTPDLVAPNPAEREPKRMGAYSDIMTYCGFGKLDTLFTATLSWRTLFDHLRPDLIICDHSPVTCFAAYGRIPVVQVGSGFTIPPAQGDTFPPFREKKKATVDTDHLVSVMNEVQARLGGPKVPCVTAPLRTAGRLVCTLVGMDPYKDLRQDPVIGPTEGLQAPMPMPKKPALFVYLGIEHRITPKFLEVLKASKLPAEAYIRGMTEETAKKYLRPGLTFYKTPQPIDQVLKRATMTVHHGGSGMSLASCSAGRIQLALPIHEETLLNSQALGRIGVGRMASAKELETDGAALLEETINDPKKTERAGIIAKEIEAAGPFRPMEHIVEACQKMLSKS</sequence>
<dbReference type="InterPro" id="IPR010610">
    <property type="entry name" value="EryCIII-like_C"/>
</dbReference>
<dbReference type="GO" id="GO:0016757">
    <property type="term" value="F:glycosyltransferase activity"/>
    <property type="evidence" value="ECO:0007669"/>
    <property type="project" value="UniProtKB-ARBA"/>
</dbReference>
<gene>
    <name evidence="2" type="ORF">HBA54_25840</name>
</gene>
<dbReference type="RefSeq" id="WP_167230637.1">
    <property type="nucleotide sequence ID" value="NZ_JAAQPH010000030.1"/>
</dbReference>
<dbReference type="EMBL" id="JAAQPH010000030">
    <property type="protein sequence ID" value="NIA72028.1"/>
    <property type="molecule type" value="Genomic_DNA"/>
</dbReference>
<accession>A0A967KB70</accession>
<dbReference type="AlphaFoldDB" id="A0A967KB70"/>
<evidence type="ECO:0000259" key="1">
    <source>
        <dbReference type="Pfam" id="PF06722"/>
    </source>
</evidence>
<organism evidence="2 3">
    <name type="scientific">Pelagibius litoralis</name>
    <dbReference type="NCBI Taxonomy" id="374515"/>
    <lineage>
        <taxon>Bacteria</taxon>
        <taxon>Pseudomonadati</taxon>
        <taxon>Pseudomonadota</taxon>
        <taxon>Alphaproteobacteria</taxon>
        <taxon>Rhodospirillales</taxon>
        <taxon>Rhodovibrionaceae</taxon>
        <taxon>Pelagibius</taxon>
    </lineage>
</organism>
<dbReference type="Gene3D" id="3.40.50.2000">
    <property type="entry name" value="Glycogen Phosphorylase B"/>
    <property type="match status" value="2"/>
</dbReference>
<evidence type="ECO:0000313" key="3">
    <source>
        <dbReference type="Proteomes" id="UP000761264"/>
    </source>
</evidence>
<feature type="domain" description="Erythromycin biosynthesis protein CIII-like C-terminal" evidence="1">
    <location>
        <begin position="281"/>
        <end position="383"/>
    </location>
</feature>
<proteinExistence type="predicted"/>
<dbReference type="Pfam" id="PF06722">
    <property type="entry name" value="EryCIII-like_C"/>
    <property type="match status" value="1"/>
</dbReference>
<reference evidence="2" key="1">
    <citation type="submission" date="2020-03" db="EMBL/GenBank/DDBJ databases">
        <title>Genome of Pelagibius litoralis DSM 21314T.</title>
        <authorList>
            <person name="Wang G."/>
        </authorList>
    </citation>
    <scope>NUCLEOTIDE SEQUENCE</scope>
    <source>
        <strain evidence="2">DSM 21314</strain>
    </source>
</reference>
<protein>
    <submittedName>
        <fullName evidence="2">Glycosyltransferase family 1 protein</fullName>
    </submittedName>
</protein>